<dbReference type="Proteomes" id="UP000703269">
    <property type="component" value="Unassembled WGS sequence"/>
</dbReference>
<sequence>MALIPQTGSMSNYRTVNQIVGLSNAEQKELKTCMNTVCIAHLNPRKLWREQSDDAKAALKREATKRCQLLLRYADQWPIVTLASHILCNARAKLKRRRASARLEEDWAYVMRRKRPGRPGRASQEASASAMNQLEDAGDVESEDETIRVSSEAEDVPGQRSPSVEVVSTAGRQPSARRSAPRPRRVVQRHEPDDLMYPEDRNANNDIEQNHLVGAENDHSELPPVDSAKPETIDNHSGFAQRSASAHTDTLKRQRNILSPSDGRSMSTKRVCDGTSRAGPSMSRASIAQDQAGPIGMRRSTPATCRDVAQHKERGQPTPAGPPPSSGPAQNREDPSSARAGPSDRPASPPPIVARVATDPSASRLSEIHAFLHNISPSLATSDAVQRFAAAGVVTREDLRVFALLSKQGQLEMLLHDVRLSVMQAKLVREALGKM</sequence>
<evidence type="ECO:0000313" key="2">
    <source>
        <dbReference type="EMBL" id="GJE99547.1"/>
    </source>
</evidence>
<reference evidence="2 3" key="1">
    <citation type="submission" date="2021-08" db="EMBL/GenBank/DDBJ databases">
        <title>Draft Genome Sequence of Phanerochaete sordida strain YK-624.</title>
        <authorList>
            <person name="Mori T."/>
            <person name="Dohra H."/>
            <person name="Suzuki T."/>
            <person name="Kawagishi H."/>
            <person name="Hirai H."/>
        </authorList>
    </citation>
    <scope>NUCLEOTIDE SEQUENCE [LARGE SCALE GENOMIC DNA]</scope>
    <source>
        <strain evidence="2 3">YK-624</strain>
    </source>
</reference>
<evidence type="ECO:0000256" key="1">
    <source>
        <dbReference type="SAM" id="MobiDB-lite"/>
    </source>
</evidence>
<gene>
    <name evidence="2" type="ORF">PsYK624_158140</name>
</gene>
<name>A0A9P3GQA2_9APHY</name>
<keyword evidence="3" id="KW-1185">Reference proteome</keyword>
<evidence type="ECO:0000313" key="3">
    <source>
        <dbReference type="Proteomes" id="UP000703269"/>
    </source>
</evidence>
<organism evidence="2 3">
    <name type="scientific">Phanerochaete sordida</name>
    <dbReference type="NCBI Taxonomy" id="48140"/>
    <lineage>
        <taxon>Eukaryota</taxon>
        <taxon>Fungi</taxon>
        <taxon>Dikarya</taxon>
        <taxon>Basidiomycota</taxon>
        <taxon>Agaricomycotina</taxon>
        <taxon>Agaricomycetes</taxon>
        <taxon>Polyporales</taxon>
        <taxon>Phanerochaetaceae</taxon>
        <taxon>Phanerochaete</taxon>
    </lineage>
</organism>
<comment type="caution">
    <text evidence="2">The sequence shown here is derived from an EMBL/GenBank/DDBJ whole genome shotgun (WGS) entry which is preliminary data.</text>
</comment>
<feature type="compositionally biased region" description="Polar residues" evidence="1">
    <location>
        <begin position="256"/>
        <end position="268"/>
    </location>
</feature>
<accession>A0A9P3GQA2</accession>
<protein>
    <submittedName>
        <fullName evidence="2">Uncharacterized protein</fullName>
    </submittedName>
</protein>
<dbReference type="AlphaFoldDB" id="A0A9P3GQA2"/>
<feature type="region of interest" description="Disordered" evidence="1">
    <location>
        <begin position="115"/>
        <end position="202"/>
    </location>
</feature>
<dbReference type="EMBL" id="BPQB01000112">
    <property type="protein sequence ID" value="GJE99547.1"/>
    <property type="molecule type" value="Genomic_DNA"/>
</dbReference>
<proteinExistence type="predicted"/>
<feature type="compositionally biased region" description="Basic and acidic residues" evidence="1">
    <location>
        <begin position="188"/>
        <end position="202"/>
    </location>
</feature>
<feature type="region of interest" description="Disordered" evidence="1">
    <location>
        <begin position="242"/>
        <end position="353"/>
    </location>
</feature>